<feature type="transmembrane region" description="Helical" evidence="6">
    <location>
        <begin position="43"/>
        <end position="69"/>
    </location>
</feature>
<dbReference type="RefSeq" id="WP_268609771.1">
    <property type="nucleotide sequence ID" value="NZ_CP113797.1"/>
</dbReference>
<dbReference type="InterPro" id="IPR022791">
    <property type="entry name" value="L-PG_synthase/AglD"/>
</dbReference>
<keyword evidence="2" id="KW-1003">Cell membrane</keyword>
<comment type="subcellular location">
    <subcellularLocation>
        <location evidence="1">Cell membrane</location>
        <topology evidence="1">Multi-pass membrane protein</topology>
    </subcellularLocation>
</comment>
<dbReference type="GO" id="GO:0005886">
    <property type="term" value="C:plasma membrane"/>
    <property type="evidence" value="ECO:0007669"/>
    <property type="project" value="UniProtKB-SubCell"/>
</dbReference>
<keyword evidence="8" id="KW-1185">Reference proteome</keyword>
<feature type="transmembrane region" description="Helical" evidence="6">
    <location>
        <begin position="282"/>
        <end position="308"/>
    </location>
</feature>
<feature type="transmembrane region" description="Helical" evidence="6">
    <location>
        <begin position="206"/>
        <end position="228"/>
    </location>
</feature>
<dbReference type="AlphaFoldDB" id="A0A9E8ZK36"/>
<evidence type="ECO:0000256" key="2">
    <source>
        <dbReference type="ARBA" id="ARBA00022475"/>
    </source>
</evidence>
<protein>
    <submittedName>
        <fullName evidence="7">Lysylphosphatidylglycerol synthase domain-containing protein</fullName>
    </submittedName>
</protein>
<feature type="transmembrane region" description="Helical" evidence="6">
    <location>
        <begin position="128"/>
        <end position="152"/>
    </location>
</feature>
<proteinExistence type="predicted"/>
<evidence type="ECO:0000256" key="4">
    <source>
        <dbReference type="ARBA" id="ARBA00022989"/>
    </source>
</evidence>
<keyword evidence="4 6" id="KW-1133">Transmembrane helix</keyword>
<feature type="transmembrane region" description="Helical" evidence="6">
    <location>
        <begin position="240"/>
        <end position="262"/>
    </location>
</feature>
<evidence type="ECO:0000256" key="1">
    <source>
        <dbReference type="ARBA" id="ARBA00004651"/>
    </source>
</evidence>
<evidence type="ECO:0000256" key="3">
    <source>
        <dbReference type="ARBA" id="ARBA00022692"/>
    </source>
</evidence>
<dbReference type="Proteomes" id="UP001163152">
    <property type="component" value="Chromosome"/>
</dbReference>
<dbReference type="KEGG" id="tsin:OXH18_22715"/>
<reference evidence="7" key="1">
    <citation type="submission" date="2022-12" db="EMBL/GenBank/DDBJ databases">
        <title>Polyphasic identification of a Novel Hot-Spring Cyanobacterium Ocullathermofonsia sinensis gen nov. sp. nov. and Genomic Insights on its Adaptations to the Thermal Habitat.</title>
        <authorList>
            <person name="Daroch M."/>
            <person name="Tang J."/>
            <person name="Jiang Y."/>
        </authorList>
    </citation>
    <scope>NUCLEOTIDE SEQUENCE</scope>
    <source>
        <strain evidence="7">PKUAC-SCTA174</strain>
    </source>
</reference>
<keyword evidence="5 6" id="KW-0472">Membrane</keyword>
<dbReference type="PANTHER" id="PTHR39087">
    <property type="entry name" value="UPF0104 MEMBRANE PROTEIN MJ1595"/>
    <property type="match status" value="1"/>
</dbReference>
<evidence type="ECO:0000256" key="5">
    <source>
        <dbReference type="ARBA" id="ARBA00023136"/>
    </source>
</evidence>
<evidence type="ECO:0000313" key="7">
    <source>
        <dbReference type="EMBL" id="WAL59951.1"/>
    </source>
</evidence>
<keyword evidence="3 6" id="KW-0812">Transmembrane</keyword>
<sequence length="322" mass="35139">MNHLRQTIRRNAQWLPAGLGVLLFGLSIWAIRQELKQHTPSEIWSSIRAIPAELVGVAIVLTLLNYWTLTGYDTLASRYIRQPLSYRKTALAAIVSYAISNTIGLALLSGSAIRYRFYSAWGVPAGKIAQIIAFCNLSFWLGLFAVGGILFIIEPIAVPTLLKLPFASVHPIGITFLVIIAAYLLWSIFSSRSLQIAGWTLPHLPIQLSLAQIVITSLDWALAAAVLYKLLPSAAPLSYAVFFGIYLLAQIAGIVSNVPGGLGVFETVMLLLISPPVAANDLFGALIAYRVIYYFLPLGIAIVLLGLYELKHRTTSKSSNSD</sequence>
<dbReference type="EMBL" id="CP113797">
    <property type="protein sequence ID" value="WAL59951.1"/>
    <property type="molecule type" value="Genomic_DNA"/>
</dbReference>
<feature type="transmembrane region" description="Helical" evidence="6">
    <location>
        <begin position="90"/>
        <end position="108"/>
    </location>
</feature>
<evidence type="ECO:0000256" key="6">
    <source>
        <dbReference type="SAM" id="Phobius"/>
    </source>
</evidence>
<gene>
    <name evidence="7" type="ORF">OXH18_22715</name>
</gene>
<organism evidence="7 8">
    <name type="scientific">Thermocoleostomius sinensis A174</name>
    <dbReference type="NCBI Taxonomy" id="2016057"/>
    <lineage>
        <taxon>Bacteria</taxon>
        <taxon>Bacillati</taxon>
        <taxon>Cyanobacteriota</taxon>
        <taxon>Cyanophyceae</taxon>
        <taxon>Oculatellales</taxon>
        <taxon>Oculatellaceae</taxon>
        <taxon>Thermocoleostomius</taxon>
    </lineage>
</organism>
<evidence type="ECO:0000313" key="8">
    <source>
        <dbReference type="Proteomes" id="UP001163152"/>
    </source>
</evidence>
<feature type="transmembrane region" description="Helical" evidence="6">
    <location>
        <begin position="12"/>
        <end position="31"/>
    </location>
</feature>
<feature type="transmembrane region" description="Helical" evidence="6">
    <location>
        <begin position="164"/>
        <end position="186"/>
    </location>
</feature>
<name>A0A9E8ZK36_9CYAN</name>
<accession>A0A9E8ZK36</accession>
<dbReference type="PANTHER" id="PTHR39087:SF2">
    <property type="entry name" value="UPF0104 MEMBRANE PROTEIN MJ1595"/>
    <property type="match status" value="1"/>
</dbReference>
<dbReference type="Pfam" id="PF03706">
    <property type="entry name" value="LPG_synthase_TM"/>
    <property type="match status" value="1"/>
</dbReference>